<sequence>MNKAYIMQQVWRFLFCLVLLFAGSSIAQADSLLPSTRWAGYMNYTNSRFGYSIEVPNSFVLIFKPDNADGAIFKDNTFNRNLRVYATYFNTAYEEQLKNLHGKVTYSDLQDDWYVISWLDQGMIYYKKVYFTKEESAGFILEYPVGEKEMMDEVVSHIAETLTPRWKK</sequence>
<evidence type="ECO:0000256" key="1">
    <source>
        <dbReference type="SAM" id="SignalP"/>
    </source>
</evidence>
<dbReference type="AlphaFoldDB" id="A0A1H6YMT2"/>
<proteinExistence type="predicted"/>
<feature type="signal peptide" evidence="1">
    <location>
        <begin position="1"/>
        <end position="29"/>
    </location>
</feature>
<keyword evidence="1" id="KW-0732">Signal</keyword>
<dbReference type="Proteomes" id="UP000199662">
    <property type="component" value="Unassembled WGS sequence"/>
</dbReference>
<reference evidence="2 3" key="1">
    <citation type="submission" date="2016-10" db="EMBL/GenBank/DDBJ databases">
        <authorList>
            <person name="de Groot N.N."/>
        </authorList>
    </citation>
    <scope>NUCLEOTIDE SEQUENCE [LARGE SCALE GENOMIC DNA]</scope>
    <source>
        <strain evidence="2 3">DSM 2179</strain>
    </source>
</reference>
<feature type="chain" id="PRO_5011760201" description="DUF4367 domain-containing protein" evidence="1">
    <location>
        <begin position="30"/>
        <end position="168"/>
    </location>
</feature>
<gene>
    <name evidence="2" type="ORF">SAMN05660742_10748</name>
</gene>
<dbReference type="EMBL" id="FNZK01000007">
    <property type="protein sequence ID" value="SEJ41696.1"/>
    <property type="molecule type" value="Genomic_DNA"/>
</dbReference>
<protein>
    <recommendedName>
        <fullName evidence="4">DUF4367 domain-containing protein</fullName>
    </recommendedName>
</protein>
<keyword evidence="3" id="KW-1185">Reference proteome</keyword>
<evidence type="ECO:0008006" key="4">
    <source>
        <dbReference type="Google" id="ProtNLM"/>
    </source>
</evidence>
<organism evidence="2 3">
    <name type="scientific">Propionispira arboris</name>
    <dbReference type="NCBI Taxonomy" id="84035"/>
    <lineage>
        <taxon>Bacteria</taxon>
        <taxon>Bacillati</taxon>
        <taxon>Bacillota</taxon>
        <taxon>Negativicutes</taxon>
        <taxon>Selenomonadales</taxon>
        <taxon>Selenomonadaceae</taxon>
        <taxon>Propionispira</taxon>
    </lineage>
</organism>
<evidence type="ECO:0000313" key="2">
    <source>
        <dbReference type="EMBL" id="SEJ41696.1"/>
    </source>
</evidence>
<dbReference type="STRING" id="84035.SAMN05660742_10748"/>
<name>A0A1H6YMT2_9FIRM</name>
<dbReference type="RefSeq" id="WP_091830858.1">
    <property type="nucleotide sequence ID" value="NZ_FNZK01000007.1"/>
</dbReference>
<evidence type="ECO:0000313" key="3">
    <source>
        <dbReference type="Proteomes" id="UP000199662"/>
    </source>
</evidence>
<accession>A0A1H6YMT2</accession>